<dbReference type="InterPro" id="IPR002772">
    <property type="entry name" value="Glyco_hydro_3_C"/>
</dbReference>
<protein>
    <recommendedName>
        <fullName evidence="3">Glycoside hydrolase family 3 C-terminal domain-containing protein</fullName>
    </recommendedName>
</protein>
<keyword evidence="2" id="KW-0326">Glycosidase</keyword>
<reference evidence="4 5" key="1">
    <citation type="submission" date="2016-09" db="EMBL/GenBank/DDBJ databases">
        <title>The draft genome of Dichanthelium oligosanthes: A C3 panicoid grass species.</title>
        <authorList>
            <person name="Studer A.J."/>
            <person name="Schnable J.C."/>
            <person name="Brutnell T.P."/>
        </authorList>
    </citation>
    <scope>NUCLEOTIDE SEQUENCE [LARGE SCALE GENOMIC DNA]</scope>
    <source>
        <strain evidence="5">cv. Kellogg 1175</strain>
        <tissue evidence="4">Leaf</tissue>
    </source>
</reference>
<keyword evidence="5" id="KW-1185">Reference proteome</keyword>
<comment type="caution">
    <text evidence="4">The sequence shown here is derived from an EMBL/GenBank/DDBJ whole genome shotgun (WGS) entry which is preliminary data.</text>
</comment>
<evidence type="ECO:0000259" key="3">
    <source>
        <dbReference type="Pfam" id="PF01915"/>
    </source>
</evidence>
<dbReference type="InterPro" id="IPR044993">
    <property type="entry name" value="BXL"/>
</dbReference>
<feature type="domain" description="Glycoside hydrolase family 3 C-terminal" evidence="3">
    <location>
        <begin position="2"/>
        <end position="91"/>
    </location>
</feature>
<dbReference type="GO" id="GO:0031222">
    <property type="term" value="P:arabinan catabolic process"/>
    <property type="evidence" value="ECO:0007669"/>
    <property type="project" value="TreeGrafter"/>
</dbReference>
<dbReference type="SUPFAM" id="SSF52279">
    <property type="entry name" value="Beta-D-glucan exohydrolase, C-terminal domain"/>
    <property type="match status" value="1"/>
</dbReference>
<gene>
    <name evidence="4" type="ORF">BAE44_0024289</name>
</gene>
<sequence>MTIYFGGINLHIEREGNDREDILLPKNQTEEILHFAAASPNPIILVILSGGGIDISFAQNHRKIGAILWAGYPGGEGGNAIADVIFGRYYPG</sequence>
<keyword evidence="1" id="KW-0378">Hydrolase</keyword>
<organism evidence="4 5">
    <name type="scientific">Dichanthelium oligosanthes</name>
    <dbReference type="NCBI Taxonomy" id="888268"/>
    <lineage>
        <taxon>Eukaryota</taxon>
        <taxon>Viridiplantae</taxon>
        <taxon>Streptophyta</taxon>
        <taxon>Embryophyta</taxon>
        <taxon>Tracheophyta</taxon>
        <taxon>Spermatophyta</taxon>
        <taxon>Magnoliopsida</taxon>
        <taxon>Liliopsida</taxon>
        <taxon>Poales</taxon>
        <taxon>Poaceae</taxon>
        <taxon>PACMAD clade</taxon>
        <taxon>Panicoideae</taxon>
        <taxon>Panicodae</taxon>
        <taxon>Paniceae</taxon>
        <taxon>Dichantheliinae</taxon>
        <taxon>Dichanthelium</taxon>
    </lineage>
</organism>
<evidence type="ECO:0000313" key="5">
    <source>
        <dbReference type="Proteomes" id="UP000095767"/>
    </source>
</evidence>
<evidence type="ECO:0000256" key="2">
    <source>
        <dbReference type="ARBA" id="ARBA00023295"/>
    </source>
</evidence>
<dbReference type="GO" id="GO:0046556">
    <property type="term" value="F:alpha-L-arabinofuranosidase activity"/>
    <property type="evidence" value="ECO:0007669"/>
    <property type="project" value="TreeGrafter"/>
</dbReference>
<dbReference type="GO" id="GO:0009044">
    <property type="term" value="F:xylan 1,4-beta-xylosidase activity"/>
    <property type="evidence" value="ECO:0007669"/>
    <property type="project" value="InterPro"/>
</dbReference>
<dbReference type="EMBL" id="LWDX02069224">
    <property type="protein sequence ID" value="OEL14690.1"/>
    <property type="molecule type" value="Genomic_DNA"/>
</dbReference>
<proteinExistence type="predicted"/>
<dbReference type="STRING" id="888268.A0A1E5UP93"/>
<name>A0A1E5UP93_9POAL</name>
<dbReference type="Proteomes" id="UP000095767">
    <property type="component" value="Unassembled WGS sequence"/>
</dbReference>
<dbReference type="Pfam" id="PF01915">
    <property type="entry name" value="Glyco_hydro_3_C"/>
    <property type="match status" value="1"/>
</dbReference>
<evidence type="ECO:0000313" key="4">
    <source>
        <dbReference type="EMBL" id="OEL14690.1"/>
    </source>
</evidence>
<evidence type="ECO:0000256" key="1">
    <source>
        <dbReference type="ARBA" id="ARBA00022801"/>
    </source>
</evidence>
<dbReference type="Gene3D" id="3.40.50.1700">
    <property type="entry name" value="Glycoside hydrolase family 3 C-terminal domain"/>
    <property type="match status" value="1"/>
</dbReference>
<dbReference type="InterPro" id="IPR036881">
    <property type="entry name" value="Glyco_hydro_3_C_sf"/>
</dbReference>
<dbReference type="PANTHER" id="PTHR42721">
    <property type="entry name" value="SUGAR HYDROLASE-RELATED"/>
    <property type="match status" value="1"/>
</dbReference>
<dbReference type="GO" id="GO:0045493">
    <property type="term" value="P:xylan catabolic process"/>
    <property type="evidence" value="ECO:0007669"/>
    <property type="project" value="InterPro"/>
</dbReference>
<dbReference type="PANTHER" id="PTHR42721:SF46">
    <property type="entry name" value="GLYCOSYL HYDROLASE FAMILY 3 C TERMINAL DOMAIN CONTAINING PROTEIN"/>
    <property type="match status" value="1"/>
</dbReference>
<dbReference type="OrthoDB" id="47059at2759"/>
<dbReference type="AlphaFoldDB" id="A0A1E5UP93"/>
<accession>A0A1E5UP93</accession>